<feature type="compositionally biased region" description="Polar residues" evidence="1">
    <location>
        <begin position="112"/>
        <end position="121"/>
    </location>
</feature>
<accession>A0A9P8G589</accession>
<feature type="region of interest" description="Disordered" evidence="1">
    <location>
        <begin position="228"/>
        <end position="247"/>
    </location>
</feature>
<feature type="region of interest" description="Disordered" evidence="1">
    <location>
        <begin position="106"/>
        <end position="133"/>
    </location>
</feature>
<sequence>MLEKLSDDDTMVRDSTMQWPEVIQMVTAPIVRFCRASQIIDYLPYKIRALTTSTPSRGAKETSSITLQQVDGDRWDQVMALVCLNHSIGMKDIHITVDSDWTRGGIKPPEPSQLSATSEPVSTPLLKGKRTERSIQQSREYQEDRGIFWNEVLAFWTCDNPMRCKVKLRLGITCFVYKGKHYEITYSMAAKWRQAMDQEGGSVQQPPRSINKLIRREDARIEAEVEARKAEKRKAKGNTVQTSPSVSQVFYVGSQPSASAHDVTPQPPRKKSASPIPPELDNGIG</sequence>
<dbReference type="Proteomes" id="UP000767238">
    <property type="component" value="Unassembled WGS sequence"/>
</dbReference>
<feature type="non-terminal residue" evidence="3">
    <location>
        <position position="285"/>
    </location>
</feature>
<dbReference type="AlphaFoldDB" id="A0A9P8G589"/>
<comment type="caution">
    <text evidence="3">The sequence shown here is derived from an EMBL/GenBank/DDBJ whole genome shotgun (WGS) entry which is preliminary data.</text>
</comment>
<reference evidence="3" key="2">
    <citation type="submission" date="2021-08" db="EMBL/GenBank/DDBJ databases">
        <authorList>
            <person name="Gostincar C."/>
            <person name="Sun X."/>
            <person name="Song Z."/>
            <person name="Gunde-Cimerman N."/>
        </authorList>
    </citation>
    <scope>NUCLEOTIDE SEQUENCE</scope>
    <source>
        <strain evidence="3">EXF-8016</strain>
        <strain evidence="2">EXF-9911</strain>
    </source>
</reference>
<organism evidence="3 4">
    <name type="scientific">Aureobasidium melanogenum</name>
    <name type="common">Aureobasidium pullulans var. melanogenum</name>
    <dbReference type="NCBI Taxonomy" id="46634"/>
    <lineage>
        <taxon>Eukaryota</taxon>
        <taxon>Fungi</taxon>
        <taxon>Dikarya</taxon>
        <taxon>Ascomycota</taxon>
        <taxon>Pezizomycotina</taxon>
        <taxon>Dothideomycetes</taxon>
        <taxon>Dothideomycetidae</taxon>
        <taxon>Dothideales</taxon>
        <taxon>Saccotheciaceae</taxon>
        <taxon>Aureobasidium</taxon>
    </lineage>
</organism>
<feature type="region of interest" description="Disordered" evidence="1">
    <location>
        <begin position="254"/>
        <end position="285"/>
    </location>
</feature>
<dbReference type="Proteomes" id="UP000779574">
    <property type="component" value="Unassembled WGS sequence"/>
</dbReference>
<name>A0A9P8G589_AURME</name>
<evidence type="ECO:0000313" key="2">
    <source>
        <dbReference type="EMBL" id="KAG9669547.1"/>
    </source>
</evidence>
<evidence type="ECO:0000256" key="1">
    <source>
        <dbReference type="SAM" id="MobiDB-lite"/>
    </source>
</evidence>
<evidence type="ECO:0000313" key="4">
    <source>
        <dbReference type="Proteomes" id="UP000767238"/>
    </source>
</evidence>
<dbReference type="EMBL" id="JAHFYH010000217">
    <property type="protein sequence ID" value="KAH0209781.1"/>
    <property type="molecule type" value="Genomic_DNA"/>
</dbReference>
<proteinExistence type="predicted"/>
<dbReference type="EMBL" id="JAHFXF010001343">
    <property type="protein sequence ID" value="KAG9669547.1"/>
    <property type="molecule type" value="Genomic_DNA"/>
</dbReference>
<evidence type="ECO:0000313" key="3">
    <source>
        <dbReference type="EMBL" id="KAH0209781.1"/>
    </source>
</evidence>
<protein>
    <submittedName>
        <fullName evidence="3">Uncharacterized protein</fullName>
    </submittedName>
</protein>
<gene>
    <name evidence="2" type="ORF">KCU76_g17281</name>
    <name evidence="3" type="ORF">KCV03_g10265</name>
</gene>
<feature type="compositionally biased region" description="Polar residues" evidence="1">
    <location>
        <begin position="238"/>
        <end position="247"/>
    </location>
</feature>
<reference evidence="3" key="1">
    <citation type="journal article" date="2021" name="J Fungi (Basel)">
        <title>Virulence traits and population genomics of the black yeast Aureobasidium melanogenum.</title>
        <authorList>
            <person name="Cernosa A."/>
            <person name="Sun X."/>
            <person name="Gostincar C."/>
            <person name="Fang C."/>
            <person name="Gunde-Cimerman N."/>
            <person name="Song Z."/>
        </authorList>
    </citation>
    <scope>NUCLEOTIDE SEQUENCE</scope>
    <source>
        <strain evidence="3">EXF-8016</strain>
        <strain evidence="2">EXF-9911</strain>
    </source>
</reference>